<keyword evidence="3 9" id="KW-0418">Kinase</keyword>
<dbReference type="KEGG" id="fmr:Fuma_04710"/>
<dbReference type="InterPro" id="IPR000719">
    <property type="entry name" value="Prot_kinase_dom"/>
</dbReference>
<dbReference type="AlphaFoldDB" id="A0A1P8WLY2"/>
<dbReference type="PANTHER" id="PTHR43289">
    <property type="entry name" value="MITOGEN-ACTIVATED PROTEIN KINASE KINASE KINASE 20-RELATED"/>
    <property type="match status" value="1"/>
</dbReference>
<evidence type="ECO:0000256" key="3">
    <source>
        <dbReference type="ARBA" id="ARBA00022777"/>
    </source>
</evidence>
<dbReference type="SMART" id="SM00220">
    <property type="entry name" value="S_TKc"/>
    <property type="match status" value="1"/>
</dbReference>
<evidence type="ECO:0000256" key="2">
    <source>
        <dbReference type="ARBA" id="ARBA00022741"/>
    </source>
</evidence>
<accession>A0A1P8WLY2</accession>
<reference evidence="9 10" key="1">
    <citation type="journal article" date="2016" name="Front. Microbiol.">
        <title>Fuerstia marisgermanicae gen. nov., sp. nov., an Unusual Member of the Phylum Planctomycetes from the German Wadden Sea.</title>
        <authorList>
            <person name="Kohn T."/>
            <person name="Heuer A."/>
            <person name="Jogler M."/>
            <person name="Vollmers J."/>
            <person name="Boedeker C."/>
            <person name="Bunk B."/>
            <person name="Rast P."/>
            <person name="Borchert D."/>
            <person name="Glockner I."/>
            <person name="Freese H.M."/>
            <person name="Klenk H.P."/>
            <person name="Overmann J."/>
            <person name="Kaster A.K."/>
            <person name="Rohde M."/>
            <person name="Wiegand S."/>
            <person name="Jogler C."/>
        </authorList>
    </citation>
    <scope>NUCLEOTIDE SEQUENCE [LARGE SCALE GENOMIC DNA]</scope>
    <source>
        <strain evidence="9 10">NH11</strain>
    </source>
</reference>
<dbReference type="OrthoDB" id="6111975at2"/>
<keyword evidence="7" id="KW-1133">Transmembrane helix</keyword>
<name>A0A1P8WLY2_9PLAN</name>
<dbReference type="InterPro" id="IPR008271">
    <property type="entry name" value="Ser/Thr_kinase_AS"/>
</dbReference>
<feature type="transmembrane region" description="Helical" evidence="7">
    <location>
        <begin position="618"/>
        <end position="638"/>
    </location>
</feature>
<feature type="binding site" evidence="5">
    <location>
        <position position="210"/>
    </location>
    <ligand>
        <name>ATP</name>
        <dbReference type="ChEBI" id="CHEBI:30616"/>
    </ligand>
</feature>
<keyword evidence="7" id="KW-0472">Membrane</keyword>
<dbReference type="GO" id="GO:0005524">
    <property type="term" value="F:ATP binding"/>
    <property type="evidence" value="ECO:0007669"/>
    <property type="project" value="UniProtKB-UniRule"/>
</dbReference>
<dbReference type="InterPro" id="IPR011009">
    <property type="entry name" value="Kinase-like_dom_sf"/>
</dbReference>
<keyword evidence="1 9" id="KW-0808">Transferase</keyword>
<organism evidence="9 10">
    <name type="scientific">Fuerstiella marisgermanici</name>
    <dbReference type="NCBI Taxonomy" id="1891926"/>
    <lineage>
        <taxon>Bacteria</taxon>
        <taxon>Pseudomonadati</taxon>
        <taxon>Planctomycetota</taxon>
        <taxon>Planctomycetia</taxon>
        <taxon>Planctomycetales</taxon>
        <taxon>Planctomycetaceae</taxon>
        <taxon>Fuerstiella</taxon>
    </lineage>
</organism>
<evidence type="ECO:0000256" key="1">
    <source>
        <dbReference type="ARBA" id="ARBA00022679"/>
    </source>
</evidence>
<evidence type="ECO:0000256" key="7">
    <source>
        <dbReference type="SAM" id="Phobius"/>
    </source>
</evidence>
<keyword evidence="2 5" id="KW-0547">Nucleotide-binding</keyword>
<dbReference type="EC" id="2.7.11.1" evidence="9"/>
<dbReference type="PROSITE" id="PS00108">
    <property type="entry name" value="PROTEIN_KINASE_ST"/>
    <property type="match status" value="1"/>
</dbReference>
<dbReference type="SUPFAM" id="SSF56112">
    <property type="entry name" value="Protein kinase-like (PK-like)"/>
    <property type="match status" value="1"/>
</dbReference>
<gene>
    <name evidence="9" type="primary">pknB_18</name>
    <name evidence="9" type="ORF">Fuma_04710</name>
</gene>
<evidence type="ECO:0000259" key="8">
    <source>
        <dbReference type="PROSITE" id="PS50011"/>
    </source>
</evidence>
<feature type="transmembrane region" description="Helical" evidence="7">
    <location>
        <begin position="504"/>
        <end position="531"/>
    </location>
</feature>
<dbReference type="Gene3D" id="1.10.510.10">
    <property type="entry name" value="Transferase(Phosphotransferase) domain 1"/>
    <property type="match status" value="2"/>
</dbReference>
<feature type="transmembrane region" description="Helical" evidence="7">
    <location>
        <begin position="551"/>
        <end position="571"/>
    </location>
</feature>
<dbReference type="CDD" id="cd14014">
    <property type="entry name" value="STKc_PknB_like"/>
    <property type="match status" value="1"/>
</dbReference>
<evidence type="ECO:0000256" key="4">
    <source>
        <dbReference type="ARBA" id="ARBA00022840"/>
    </source>
</evidence>
<dbReference type="GO" id="GO:0004674">
    <property type="term" value="F:protein serine/threonine kinase activity"/>
    <property type="evidence" value="ECO:0007669"/>
    <property type="project" value="UniProtKB-EC"/>
</dbReference>
<dbReference type="PROSITE" id="PS50011">
    <property type="entry name" value="PROTEIN_KINASE_DOM"/>
    <property type="match status" value="1"/>
</dbReference>
<feature type="transmembrane region" description="Helical" evidence="7">
    <location>
        <begin position="735"/>
        <end position="753"/>
    </location>
</feature>
<feature type="transmembrane region" description="Helical" evidence="7">
    <location>
        <begin position="705"/>
        <end position="723"/>
    </location>
</feature>
<dbReference type="InterPro" id="IPR017441">
    <property type="entry name" value="Protein_kinase_ATP_BS"/>
</dbReference>
<dbReference type="PANTHER" id="PTHR43289:SF34">
    <property type="entry name" value="SERINE_THREONINE-PROTEIN KINASE YBDM-RELATED"/>
    <property type="match status" value="1"/>
</dbReference>
<keyword evidence="10" id="KW-1185">Reference proteome</keyword>
<feature type="domain" description="Protein kinase" evidence="8">
    <location>
        <begin position="181"/>
        <end position="490"/>
    </location>
</feature>
<sequence>MTAKPFMSPSSDQPDSQHDTHQPTSQASSSDGVDAVDWDRLGSYVESFLEAWEADGFGPLLNEHLPHDDIALRRMTLIELIKVDLEYRHNSDGAALRLEDYLAEHPELGQPDGMPAELIHEEFHIRRAAGESVSGQDCLKRFPDKAAEIGQLFQLESTSNMEPSGTTLTEAFQPGERVGDFYLMSALGAGAFGSVFLARQESMQRLVALKISGDRGSEGQTLAQLDHPHIVRVHDQTRLPEQNLRLLYMQFAAGGTLQAVIKTANSAELKTGRIVAECIAAAVEKTGVLSAQSIPLKGGIADKPWSEVTCQLGMELAHALHYAHGRGILHRDIKPANVLLEANGAAKLADFNISFSSATEGATPAAYFGGSLAYMSPEQLQAFDPTHATKPEDLDARADVFSLGVLLWELFYGKRPFDDEAIGGSMSDMLSGMIKLRHDGGSEPPERSANAVEQQLFRILSRCLAPDPDDRYQTANEVARELGLCLQPRVAQLMHCSQAGWRRLAIAWPLAALLFAAIFPHVPAAMFNYVYNERAIVKQLSAEAEPVFTRFVIAINVVAFSIGFACCIWFTRPIVNRVRKRNTRSGLPATTASSVPANSGDEGSLSSIRVRTLRYSRFVTILGISEWIIAGMAYPIALNAAEGMDLKWQAHFFVSLLVCGLVAAAYPFFLTATLAIRAFIPALIRNGQLTAQDQSELHRLSEQSIWSLYLAGGVPAVGMMILLSTQDTAASKFPLQVFSVLGAVGFAFVLSLAKSLQSDIEALLESARLLAEDAAVLN</sequence>
<feature type="transmembrane region" description="Helical" evidence="7">
    <location>
        <begin position="650"/>
        <end position="676"/>
    </location>
</feature>
<evidence type="ECO:0000313" key="10">
    <source>
        <dbReference type="Proteomes" id="UP000187735"/>
    </source>
</evidence>
<feature type="region of interest" description="Disordered" evidence="6">
    <location>
        <begin position="1"/>
        <end position="34"/>
    </location>
</feature>
<dbReference type="EMBL" id="CP017641">
    <property type="protein sequence ID" value="APZ95058.1"/>
    <property type="molecule type" value="Genomic_DNA"/>
</dbReference>
<evidence type="ECO:0000256" key="5">
    <source>
        <dbReference type="PROSITE-ProRule" id="PRU10141"/>
    </source>
</evidence>
<protein>
    <submittedName>
        <fullName evidence="9">Serine/threonine-protein kinase PknB</fullName>
        <ecNumber evidence="9">2.7.11.1</ecNumber>
    </submittedName>
</protein>
<dbReference type="RefSeq" id="WP_077026275.1">
    <property type="nucleotide sequence ID" value="NZ_CP017641.1"/>
</dbReference>
<proteinExistence type="predicted"/>
<keyword evidence="4 5" id="KW-0067">ATP-binding</keyword>
<evidence type="ECO:0000256" key="6">
    <source>
        <dbReference type="SAM" id="MobiDB-lite"/>
    </source>
</evidence>
<dbReference type="Pfam" id="PF00069">
    <property type="entry name" value="Pkinase"/>
    <property type="match status" value="1"/>
</dbReference>
<dbReference type="STRING" id="1891926.Fuma_04710"/>
<dbReference type="PROSITE" id="PS00107">
    <property type="entry name" value="PROTEIN_KINASE_ATP"/>
    <property type="match status" value="1"/>
</dbReference>
<keyword evidence="7" id="KW-0812">Transmembrane</keyword>
<dbReference type="Proteomes" id="UP000187735">
    <property type="component" value="Chromosome"/>
</dbReference>
<feature type="transmembrane region" description="Helical" evidence="7">
    <location>
        <begin position="181"/>
        <end position="198"/>
    </location>
</feature>
<evidence type="ECO:0000313" key="9">
    <source>
        <dbReference type="EMBL" id="APZ95058.1"/>
    </source>
</evidence>